<gene>
    <name evidence="5" type="ORF">V0R62_09120</name>
</gene>
<dbReference type="Gene3D" id="2.60.200.20">
    <property type="match status" value="1"/>
</dbReference>
<dbReference type="InterPro" id="IPR053946">
    <property type="entry name" value="YscD_ppl_3rd"/>
</dbReference>
<dbReference type="Proteomes" id="UP001354227">
    <property type="component" value="Unassembled WGS sequence"/>
</dbReference>
<evidence type="ECO:0000259" key="3">
    <source>
        <dbReference type="Pfam" id="PF21934"/>
    </source>
</evidence>
<accession>A0ABU7H967</accession>
<dbReference type="SUPFAM" id="SSF49879">
    <property type="entry name" value="SMAD/FHA domain"/>
    <property type="match status" value="1"/>
</dbReference>
<dbReference type="EMBL" id="JAZDCT010000009">
    <property type="protein sequence ID" value="MEE1887823.1"/>
    <property type="molecule type" value="Genomic_DNA"/>
</dbReference>
<sequence length="300" mass="33029">MTWKLRVYSGLNAGAEVSLMPGRVVIGTDPTQADLVLVDTGIAAIHLVLMVEAGGVRLLEWGSSEAPTQDGREVAAQAELQALATQCCGPLQWAFCNQDDMFAEWPPAQRPRSGLRYGWFMVPGAGLLLLLVLLTRLLIADAEAQDTPTAVVAPVERPSQPQEQARTRLAQLLREWRLEDTLSVTDQGHTLVLHGALRERQVQDYQNLQRQYREAFGDHPSLRLVDEGRAPAPAKLDFPVRGVSLGRLPYVTLSDNRRYPVGALMPSGIRILAIDRQAITLSKGGRNYLINLKERPADDG</sequence>
<evidence type="ECO:0000313" key="5">
    <source>
        <dbReference type="EMBL" id="MEE1887823.1"/>
    </source>
</evidence>
<protein>
    <submittedName>
        <fullName evidence="5">EscD/YscD/HrpQ family type III secretion system periplasmic domain-containing protein</fullName>
    </submittedName>
</protein>
<evidence type="ECO:0000256" key="1">
    <source>
        <dbReference type="SAM" id="Phobius"/>
    </source>
</evidence>
<feature type="domain" description="YscD-like Bon-like" evidence="3">
    <location>
        <begin position="164"/>
        <end position="223"/>
    </location>
</feature>
<keyword evidence="1" id="KW-1133">Transmembrane helix</keyword>
<dbReference type="Pfam" id="PF23893">
    <property type="entry name" value="Y4YQ_C"/>
    <property type="match status" value="1"/>
</dbReference>
<feature type="domain" description="YscD cytoplasmic" evidence="2">
    <location>
        <begin position="6"/>
        <end position="99"/>
    </location>
</feature>
<organism evidence="5 6">
    <name type="scientific">Pseudomonas carassii</name>
    <dbReference type="NCBI Taxonomy" id="3115855"/>
    <lineage>
        <taxon>Bacteria</taxon>
        <taxon>Pseudomonadati</taxon>
        <taxon>Pseudomonadota</taxon>
        <taxon>Gammaproteobacteria</taxon>
        <taxon>Pseudomonadales</taxon>
        <taxon>Pseudomonadaceae</taxon>
        <taxon>Pseudomonas</taxon>
    </lineage>
</organism>
<dbReference type="Gene3D" id="3.30.70.1770">
    <property type="match status" value="1"/>
</dbReference>
<keyword evidence="1" id="KW-0472">Membrane</keyword>
<dbReference type="InterPro" id="IPR057770">
    <property type="entry name" value="YscD/Y4YQ_C"/>
</dbReference>
<dbReference type="Pfam" id="PF16697">
    <property type="entry name" value="Yop-YscD_cpl"/>
    <property type="match status" value="1"/>
</dbReference>
<evidence type="ECO:0000259" key="2">
    <source>
        <dbReference type="Pfam" id="PF16697"/>
    </source>
</evidence>
<evidence type="ECO:0000259" key="4">
    <source>
        <dbReference type="Pfam" id="PF23893"/>
    </source>
</evidence>
<proteinExistence type="predicted"/>
<name>A0ABU7H967_9PSED</name>
<dbReference type="RefSeq" id="WP_330103491.1">
    <property type="nucleotide sequence ID" value="NZ_JAZDCT010000009.1"/>
</dbReference>
<dbReference type="Pfam" id="PF21934">
    <property type="entry name" value="Yop-YscD_ppl_3rd"/>
    <property type="match status" value="1"/>
</dbReference>
<feature type="domain" description="YscD/Y4YQ C-terminal" evidence="4">
    <location>
        <begin position="239"/>
        <end position="288"/>
    </location>
</feature>
<keyword evidence="1" id="KW-0812">Transmembrane</keyword>
<keyword evidence="6" id="KW-1185">Reference proteome</keyword>
<dbReference type="InterPro" id="IPR032030">
    <property type="entry name" value="YscD_cytoplasmic_dom"/>
</dbReference>
<evidence type="ECO:0000313" key="6">
    <source>
        <dbReference type="Proteomes" id="UP001354227"/>
    </source>
</evidence>
<comment type="caution">
    <text evidence="5">The sequence shown here is derived from an EMBL/GenBank/DDBJ whole genome shotgun (WGS) entry which is preliminary data.</text>
</comment>
<dbReference type="InterPro" id="IPR008984">
    <property type="entry name" value="SMAD_FHA_dom_sf"/>
</dbReference>
<reference evidence="5" key="1">
    <citation type="submission" date="2024-01" db="EMBL/GenBank/DDBJ databases">
        <title>Unpublished Manusciprt.</title>
        <authorList>
            <person name="Duman M."/>
            <person name="Valdes E.G."/>
            <person name="Ajmi N."/>
            <person name="Altun S."/>
            <person name="Saticioglu I.B."/>
        </authorList>
    </citation>
    <scope>NUCLEOTIDE SEQUENCE</scope>
    <source>
        <strain evidence="5">137P</strain>
    </source>
</reference>
<feature type="transmembrane region" description="Helical" evidence="1">
    <location>
        <begin position="117"/>
        <end position="139"/>
    </location>
</feature>